<feature type="active site" description="Charge relay system" evidence="9">
    <location>
        <position position="208"/>
    </location>
</feature>
<dbReference type="InterPro" id="IPR005320">
    <property type="entry name" value="Peptidase_S51"/>
</dbReference>
<dbReference type="Proteomes" id="UP000257323">
    <property type="component" value="Unassembled WGS sequence"/>
</dbReference>
<name>A0A3E2BLY5_9BACT</name>
<evidence type="ECO:0000256" key="1">
    <source>
        <dbReference type="ARBA" id="ARBA00001092"/>
    </source>
</evidence>
<comment type="caution">
    <text evidence="10">The sequence shown here is derived from an EMBL/GenBank/DDBJ whole genome shotgun (WGS) entry which is preliminary data.</text>
</comment>
<feature type="active site" description="Charge relay system" evidence="9">
    <location>
        <position position="158"/>
    </location>
</feature>
<keyword evidence="8" id="KW-0720">Serine protease</keyword>
<evidence type="ECO:0000313" key="11">
    <source>
        <dbReference type="Proteomes" id="UP000257323"/>
    </source>
</evidence>
<dbReference type="PIRSF" id="PIRSF032067">
    <property type="entry name" value="Cyanophycinase"/>
    <property type="match status" value="1"/>
</dbReference>
<keyword evidence="7" id="KW-0378">Hydrolase</keyword>
<evidence type="ECO:0000256" key="6">
    <source>
        <dbReference type="ARBA" id="ARBA00022670"/>
    </source>
</evidence>
<evidence type="ECO:0000256" key="9">
    <source>
        <dbReference type="PIRSR" id="PIRSR032067-1"/>
    </source>
</evidence>
<dbReference type="GO" id="GO:0008236">
    <property type="term" value="F:serine-type peptidase activity"/>
    <property type="evidence" value="ECO:0007669"/>
    <property type="project" value="UniProtKB-KW"/>
</dbReference>
<evidence type="ECO:0000256" key="5">
    <source>
        <dbReference type="ARBA" id="ARBA00015719"/>
    </source>
</evidence>
<keyword evidence="6" id="KW-0645">Protease</keyword>
<dbReference type="Pfam" id="PF03575">
    <property type="entry name" value="Peptidase_S51"/>
    <property type="match status" value="1"/>
</dbReference>
<evidence type="ECO:0000256" key="8">
    <source>
        <dbReference type="ARBA" id="ARBA00022825"/>
    </source>
</evidence>
<dbReference type="AlphaFoldDB" id="A0A3E2BLY5"/>
<dbReference type="SUPFAM" id="SSF52317">
    <property type="entry name" value="Class I glutamine amidotransferase-like"/>
    <property type="match status" value="1"/>
</dbReference>
<dbReference type="GO" id="GO:0008241">
    <property type="term" value="F:peptidyl-dipeptidase activity"/>
    <property type="evidence" value="ECO:0007669"/>
    <property type="project" value="UniProtKB-EC"/>
</dbReference>
<dbReference type="Gene3D" id="3.40.50.880">
    <property type="match status" value="1"/>
</dbReference>
<dbReference type="GO" id="GO:0006508">
    <property type="term" value="P:proteolysis"/>
    <property type="evidence" value="ECO:0007669"/>
    <property type="project" value="UniProtKB-KW"/>
</dbReference>
<proteinExistence type="inferred from homology"/>
<dbReference type="NCBIfam" id="TIGR02069">
    <property type="entry name" value="cyanophycinase"/>
    <property type="match status" value="1"/>
</dbReference>
<dbReference type="CDD" id="cd03145">
    <property type="entry name" value="GAT1_cyanophycinase"/>
    <property type="match status" value="1"/>
</dbReference>
<reference evidence="10 11" key="1">
    <citation type="submission" date="2018-08" db="EMBL/GenBank/DDBJ databases">
        <title>Genome analysis of the thermophilic bacterium of the candidate phylum Aminicenantes from deep subsurface aquifer revealed its physiology and ecological role.</title>
        <authorList>
            <person name="Kadnikov V.V."/>
            <person name="Mardanov A.V."/>
            <person name="Beletsky A.V."/>
            <person name="Karnachuk O.V."/>
            <person name="Ravin N.V."/>
        </authorList>
    </citation>
    <scope>NUCLEOTIDE SEQUENCE [LARGE SCALE GENOMIC DNA]</scope>
    <source>
        <strain evidence="10">BY38</strain>
    </source>
</reference>
<comment type="similarity">
    <text evidence="3">Belongs to the peptidase S51 family.</text>
</comment>
<evidence type="ECO:0000256" key="4">
    <source>
        <dbReference type="ARBA" id="ARBA00013115"/>
    </source>
</evidence>
<dbReference type="EC" id="3.4.15.6" evidence="4"/>
<dbReference type="PANTHER" id="PTHR36175:SF1">
    <property type="entry name" value="CYANOPHYCINASE"/>
    <property type="match status" value="1"/>
</dbReference>
<dbReference type="PANTHER" id="PTHR36175">
    <property type="entry name" value="CYANOPHYCINASE"/>
    <property type="match status" value="1"/>
</dbReference>
<protein>
    <recommendedName>
        <fullName evidence="5">Cyanophycinase</fullName>
        <ecNumber evidence="4">3.4.15.6</ecNumber>
    </recommendedName>
</protein>
<evidence type="ECO:0000313" key="10">
    <source>
        <dbReference type="EMBL" id="RFT15765.1"/>
    </source>
</evidence>
<evidence type="ECO:0000256" key="2">
    <source>
        <dbReference type="ARBA" id="ARBA00002039"/>
    </source>
</evidence>
<evidence type="ECO:0000256" key="7">
    <source>
        <dbReference type="ARBA" id="ARBA00022801"/>
    </source>
</evidence>
<dbReference type="InterPro" id="IPR029062">
    <property type="entry name" value="Class_I_gatase-like"/>
</dbReference>
<dbReference type="EMBL" id="QUAH01000006">
    <property type="protein sequence ID" value="RFT15765.1"/>
    <property type="molecule type" value="Genomic_DNA"/>
</dbReference>
<feature type="active site" description="Charge relay system" evidence="9">
    <location>
        <position position="235"/>
    </location>
</feature>
<evidence type="ECO:0000256" key="3">
    <source>
        <dbReference type="ARBA" id="ARBA00006534"/>
    </source>
</evidence>
<comment type="function">
    <text evidence="2">Exopeptidase that catalyzes the hydrolytic cleavage of multi-L-arginyl-poly-L-aspartic acid (cyanophycin; a water-insoluble reserve polymer) into aspartate-arginine dipeptides.</text>
</comment>
<sequence>MKRGRILTSRYFTGAILVAILLLLATILTQAQPRPKGYLFIIGGGNRPEPMMKRFVEMASRSGSGRIVVLPMASATPDETGRSLVEEFKQLGAKDVAYYNFTRKDAENYSNARLLAESGGIFFSGGVQTRITEAILDTPIHNMIRELYQKGAVVGGTSAGAAALSELMITGDEVRKPEEGHEFETIESGNVIVARGLGLIKSAIIDQHFATRKRHNRLISIIAGHPEIVGVGIDEATAIIVNPDETFEVIGYKNVIIYDSARAQVEVRGDRALSIRNLVMHVLLEGERYDLKRRRPL</sequence>
<accession>A0A3E2BLY5</accession>
<gene>
    <name evidence="10" type="ORF">OP8BY_2163</name>
</gene>
<organism evidence="10 11">
    <name type="scientific">Candidatus Saccharicenans subterraneus</name>
    <dbReference type="NCBI Taxonomy" id="2508984"/>
    <lineage>
        <taxon>Bacteria</taxon>
        <taxon>Candidatus Aminicenantota</taxon>
        <taxon>Candidatus Aminicenantia</taxon>
        <taxon>Candidatus Aminicenantales</taxon>
        <taxon>Candidatus Saccharicenantaceae</taxon>
        <taxon>Candidatus Saccharicenans</taxon>
    </lineage>
</organism>
<comment type="catalytic activity">
    <reaction evidence="1">
        <text>[L-4-(L-arginin-2-N-yl)aspartate](n) + H2O = [L-4-(L-arginin-2-N-yl)aspartate](n-1) + L-4-(L-arginin-2-N-yl)aspartate</text>
        <dbReference type="Rhea" id="RHEA:12845"/>
        <dbReference type="Rhea" id="RHEA-COMP:13728"/>
        <dbReference type="Rhea" id="RHEA-COMP:13734"/>
        <dbReference type="ChEBI" id="CHEBI:15377"/>
        <dbReference type="ChEBI" id="CHEBI:137986"/>
        <dbReference type="ChEBI" id="CHEBI:137991"/>
        <dbReference type="EC" id="3.4.15.6"/>
    </reaction>
</comment>
<dbReference type="InterPro" id="IPR011811">
    <property type="entry name" value="Peptidase_S51_cyanophycinase"/>
</dbReference>